<comment type="caution">
    <text evidence="1">The sequence shown here is derived from an EMBL/GenBank/DDBJ whole genome shotgun (WGS) entry which is preliminary data.</text>
</comment>
<protein>
    <submittedName>
        <fullName evidence="1">Uncharacterized protein</fullName>
    </submittedName>
</protein>
<sequence>MTFYQMVLDELTSKAWMARDEGNEAKASWLNGIVDELSIPIPRVPGEGLTKLEAGAAPNWALENVPPMERYENYVLARLLASYIFKWKPADESREDPWAVAFECLDKATKILDPKYDDPTNACRLTIATAEYMVSFGKANPELVLKRLFGQGKLKQDQSYEAYTKALETMEVLEKGKTQWKLAKLLWHKSRDFNWISKLQIADPLSFTTTTEYNRYLYHG</sequence>
<evidence type="ECO:0000313" key="1">
    <source>
        <dbReference type="EMBL" id="KKU22378.1"/>
    </source>
</evidence>
<gene>
    <name evidence="1" type="ORF">UX31_C0003G0044</name>
</gene>
<name>A0A0G1QX40_9BACT</name>
<evidence type="ECO:0000313" key="2">
    <source>
        <dbReference type="Proteomes" id="UP000034107"/>
    </source>
</evidence>
<dbReference type="EMBL" id="LCLS01000003">
    <property type="protein sequence ID" value="KKU22378.1"/>
    <property type="molecule type" value="Genomic_DNA"/>
</dbReference>
<proteinExistence type="predicted"/>
<accession>A0A0G1QX40</accession>
<organism evidence="1 2">
    <name type="scientific">Candidatus Nomurabacteria bacterium GW2011_GWA1_46_11</name>
    <dbReference type="NCBI Taxonomy" id="1618732"/>
    <lineage>
        <taxon>Bacteria</taxon>
        <taxon>Candidatus Nomuraibacteriota</taxon>
    </lineage>
</organism>
<dbReference type="AlphaFoldDB" id="A0A0G1QX40"/>
<reference evidence="1 2" key="1">
    <citation type="journal article" date="2015" name="Nature">
        <title>rRNA introns, odd ribosomes, and small enigmatic genomes across a large radiation of phyla.</title>
        <authorList>
            <person name="Brown C.T."/>
            <person name="Hug L.A."/>
            <person name="Thomas B.C."/>
            <person name="Sharon I."/>
            <person name="Castelle C.J."/>
            <person name="Singh A."/>
            <person name="Wilkins M.J."/>
            <person name="Williams K.H."/>
            <person name="Banfield J.F."/>
        </authorList>
    </citation>
    <scope>NUCLEOTIDE SEQUENCE [LARGE SCALE GENOMIC DNA]</scope>
</reference>
<dbReference type="Proteomes" id="UP000034107">
    <property type="component" value="Unassembled WGS sequence"/>
</dbReference>